<evidence type="ECO:0000256" key="12">
    <source>
        <dbReference type="SAM" id="MobiDB-lite"/>
    </source>
</evidence>
<dbReference type="InterPro" id="IPR005821">
    <property type="entry name" value="Ion_trans_dom"/>
</dbReference>
<dbReference type="Gene3D" id="1.10.287.70">
    <property type="match status" value="1"/>
</dbReference>
<evidence type="ECO:0000256" key="13">
    <source>
        <dbReference type="SAM" id="Phobius"/>
    </source>
</evidence>
<comment type="subcellular location">
    <subcellularLocation>
        <location evidence="1">Membrane</location>
        <topology evidence="1">Multi-pass membrane protein</topology>
    </subcellularLocation>
</comment>
<dbReference type="GO" id="GO:0008331">
    <property type="term" value="F:high voltage-gated calcium channel activity"/>
    <property type="evidence" value="ECO:0007669"/>
    <property type="project" value="TreeGrafter"/>
</dbReference>
<evidence type="ECO:0000256" key="2">
    <source>
        <dbReference type="ARBA" id="ARBA00022448"/>
    </source>
</evidence>
<evidence type="ECO:0000256" key="10">
    <source>
        <dbReference type="ARBA" id="ARBA00023136"/>
    </source>
</evidence>
<dbReference type="FunFam" id="1.20.120.350:FF:000142">
    <property type="match status" value="1"/>
</dbReference>
<evidence type="ECO:0000256" key="6">
    <source>
        <dbReference type="ARBA" id="ARBA00022837"/>
    </source>
</evidence>
<feature type="compositionally biased region" description="Acidic residues" evidence="12">
    <location>
        <begin position="30"/>
        <end position="45"/>
    </location>
</feature>
<protein>
    <recommendedName>
        <fullName evidence="14">Ion transport domain-containing protein</fullName>
    </recommendedName>
</protein>
<keyword evidence="16" id="KW-1185">Reference proteome</keyword>
<feature type="domain" description="Ion transport" evidence="14">
    <location>
        <begin position="100"/>
        <end position="360"/>
    </location>
</feature>
<dbReference type="AlphaFoldDB" id="A0A3Q3VRD7"/>
<evidence type="ECO:0000259" key="14">
    <source>
        <dbReference type="Pfam" id="PF00520"/>
    </source>
</evidence>
<proteinExistence type="predicted"/>
<dbReference type="PANTHER" id="PTHR45628">
    <property type="entry name" value="VOLTAGE-DEPENDENT CALCIUM CHANNEL TYPE A SUBUNIT ALPHA-1"/>
    <property type="match status" value="1"/>
</dbReference>
<dbReference type="GO" id="GO:0005891">
    <property type="term" value="C:voltage-gated calcium channel complex"/>
    <property type="evidence" value="ECO:0007669"/>
    <property type="project" value="TreeGrafter"/>
</dbReference>
<keyword evidence="8 13" id="KW-1133">Transmembrane helix</keyword>
<evidence type="ECO:0000256" key="1">
    <source>
        <dbReference type="ARBA" id="ARBA00004141"/>
    </source>
</evidence>
<feature type="region of interest" description="Disordered" evidence="12">
    <location>
        <begin position="1"/>
        <end position="46"/>
    </location>
</feature>
<sequence length="369" mass="41592">GGLSLDIAGGEEAEEQRAALRWSTGAPGGEELEQDREEEEEEEKEELPYPSLAPVVLLALSQTSPPRSWCLRADCTLINFFRPLESKVSRKGTRCVHICALDDGIFVFFAGEMVVKMVALGVIGQSGYLGDTWNRLDFFIVIVGMLEYSLDGHNVSLSAIRTVRVLRPLRAINRVPSMRILVTLLLDTLPMLGNVLALCFFVFFIFGIVGVQLWAGLLRNRCFMGEDIKIGYYRPDGTDDHPFICSTERENGMLRCADVPHRRVAGTSCSLDAEEARTDIRPSVDESVPCVNWYQFYNECRAGEINPHKGAINFDNIGYAWIAIFQVITLEGWVDIMYYVMDAHSFYNFIYFIFLIIVSTNTHSNMHNT</sequence>
<dbReference type="InterPro" id="IPR027359">
    <property type="entry name" value="Volt_channel_dom_sf"/>
</dbReference>
<evidence type="ECO:0000256" key="7">
    <source>
        <dbReference type="ARBA" id="ARBA00022882"/>
    </source>
</evidence>
<dbReference type="Pfam" id="PF00520">
    <property type="entry name" value="Ion_trans"/>
    <property type="match status" value="1"/>
</dbReference>
<dbReference type="InterPro" id="IPR050599">
    <property type="entry name" value="VDCC_alpha-1_subunit"/>
</dbReference>
<dbReference type="Gene3D" id="1.20.120.350">
    <property type="entry name" value="Voltage-gated potassium channels. Chain C"/>
    <property type="match status" value="1"/>
</dbReference>
<dbReference type="PANTHER" id="PTHR45628:SF37">
    <property type="entry name" value="VOLTAGE-DEPENDENT T-TYPE CALCIUM CHANNEL SUBUNIT ALPHA-1H"/>
    <property type="match status" value="1"/>
</dbReference>
<keyword evidence="10 13" id="KW-0472">Membrane</keyword>
<keyword evidence="3" id="KW-0109">Calcium transport</keyword>
<keyword evidence="4" id="KW-0107">Calcium channel</keyword>
<organism evidence="15 16">
    <name type="scientific">Mola mola</name>
    <name type="common">Ocean sunfish</name>
    <name type="synonym">Tetraodon mola</name>
    <dbReference type="NCBI Taxonomy" id="94237"/>
    <lineage>
        <taxon>Eukaryota</taxon>
        <taxon>Metazoa</taxon>
        <taxon>Chordata</taxon>
        <taxon>Craniata</taxon>
        <taxon>Vertebrata</taxon>
        <taxon>Euteleostomi</taxon>
        <taxon>Actinopterygii</taxon>
        <taxon>Neopterygii</taxon>
        <taxon>Teleostei</taxon>
        <taxon>Neoteleostei</taxon>
        <taxon>Acanthomorphata</taxon>
        <taxon>Eupercaria</taxon>
        <taxon>Tetraodontiformes</taxon>
        <taxon>Molidae</taxon>
        <taxon>Mola</taxon>
    </lineage>
</organism>
<accession>A0A3Q3VRD7</accession>
<dbReference type="SUPFAM" id="SSF81324">
    <property type="entry name" value="Voltage-gated potassium channels"/>
    <property type="match status" value="1"/>
</dbReference>
<keyword evidence="7" id="KW-0851">Voltage-gated channel</keyword>
<evidence type="ECO:0000313" key="16">
    <source>
        <dbReference type="Proteomes" id="UP000261620"/>
    </source>
</evidence>
<evidence type="ECO:0000256" key="11">
    <source>
        <dbReference type="ARBA" id="ARBA00023303"/>
    </source>
</evidence>
<feature type="transmembrane region" description="Helical" evidence="13">
    <location>
        <begin position="346"/>
        <end position="364"/>
    </location>
</feature>
<dbReference type="Ensembl" id="ENSMMOT00000004973.1">
    <property type="protein sequence ID" value="ENSMMOP00000004886.1"/>
    <property type="gene ID" value="ENSMMOG00000003897.1"/>
</dbReference>
<keyword evidence="6" id="KW-0106">Calcium</keyword>
<evidence type="ECO:0000256" key="3">
    <source>
        <dbReference type="ARBA" id="ARBA00022568"/>
    </source>
</evidence>
<dbReference type="OMA" id="ICSTERD"/>
<reference evidence="15" key="2">
    <citation type="submission" date="2025-09" db="UniProtKB">
        <authorList>
            <consortium name="Ensembl"/>
        </authorList>
    </citation>
    <scope>IDENTIFICATION</scope>
</reference>
<feature type="transmembrane region" description="Helical" evidence="13">
    <location>
        <begin position="195"/>
        <end position="215"/>
    </location>
</feature>
<evidence type="ECO:0000256" key="5">
    <source>
        <dbReference type="ARBA" id="ARBA00022692"/>
    </source>
</evidence>
<evidence type="ECO:0000256" key="8">
    <source>
        <dbReference type="ARBA" id="ARBA00022989"/>
    </source>
</evidence>
<dbReference type="STRING" id="94237.ENSMMOP00000004886"/>
<reference evidence="15" key="1">
    <citation type="submission" date="2025-08" db="UniProtKB">
        <authorList>
            <consortium name="Ensembl"/>
        </authorList>
    </citation>
    <scope>IDENTIFICATION</scope>
</reference>
<evidence type="ECO:0000256" key="4">
    <source>
        <dbReference type="ARBA" id="ARBA00022673"/>
    </source>
</evidence>
<keyword evidence="9" id="KW-0406">Ion transport</keyword>
<feature type="transmembrane region" description="Helical" evidence="13">
    <location>
        <begin position="319"/>
        <end position="340"/>
    </location>
</feature>
<dbReference type="GO" id="GO:0098703">
    <property type="term" value="P:calcium ion import across plasma membrane"/>
    <property type="evidence" value="ECO:0007669"/>
    <property type="project" value="TreeGrafter"/>
</dbReference>
<keyword evidence="5 13" id="KW-0812">Transmembrane</keyword>
<keyword evidence="2" id="KW-0813">Transport</keyword>
<evidence type="ECO:0000313" key="15">
    <source>
        <dbReference type="Ensembl" id="ENSMMOP00000004886.1"/>
    </source>
</evidence>
<evidence type="ECO:0000256" key="9">
    <source>
        <dbReference type="ARBA" id="ARBA00023065"/>
    </source>
</evidence>
<dbReference type="Proteomes" id="UP000261620">
    <property type="component" value="Unplaced"/>
</dbReference>
<name>A0A3Q3VRD7_MOLML</name>
<keyword evidence="11" id="KW-0407">Ion channel</keyword>